<protein>
    <submittedName>
        <fullName evidence="1">Uncharacterized protein</fullName>
    </submittedName>
</protein>
<name>A0ABR4FR71_9EURO</name>
<keyword evidence="2" id="KW-1185">Reference proteome</keyword>
<comment type="caution">
    <text evidence="1">The sequence shown here is derived from an EMBL/GenBank/DDBJ whole genome shotgun (WGS) entry which is preliminary data.</text>
</comment>
<dbReference type="Proteomes" id="UP001610563">
    <property type="component" value="Unassembled WGS sequence"/>
</dbReference>
<dbReference type="EMBL" id="JBFTWV010000135">
    <property type="protein sequence ID" value="KAL2785763.1"/>
    <property type="molecule type" value="Genomic_DNA"/>
</dbReference>
<evidence type="ECO:0000313" key="2">
    <source>
        <dbReference type="Proteomes" id="UP001610563"/>
    </source>
</evidence>
<gene>
    <name evidence="1" type="ORF">BJX66DRAFT_329090</name>
</gene>
<accession>A0ABR4FR71</accession>
<proteinExistence type="predicted"/>
<reference evidence="1 2" key="1">
    <citation type="submission" date="2024-07" db="EMBL/GenBank/DDBJ databases">
        <title>Section-level genome sequencing and comparative genomics of Aspergillus sections Usti and Cavernicolus.</title>
        <authorList>
            <consortium name="Lawrence Berkeley National Laboratory"/>
            <person name="Nybo J.L."/>
            <person name="Vesth T.C."/>
            <person name="Theobald S."/>
            <person name="Frisvad J.C."/>
            <person name="Larsen T.O."/>
            <person name="Kjaerboelling I."/>
            <person name="Rothschild-Mancinelli K."/>
            <person name="Lyhne E.K."/>
            <person name="Kogle M.E."/>
            <person name="Barry K."/>
            <person name="Clum A."/>
            <person name="Na H."/>
            <person name="Ledsgaard L."/>
            <person name="Lin J."/>
            <person name="Lipzen A."/>
            <person name="Kuo A."/>
            <person name="Riley R."/>
            <person name="Mondo S."/>
            <person name="Labutti K."/>
            <person name="Haridas S."/>
            <person name="Pangalinan J."/>
            <person name="Salamov A.A."/>
            <person name="Simmons B.A."/>
            <person name="Magnuson J.K."/>
            <person name="Chen J."/>
            <person name="Drula E."/>
            <person name="Henrissat B."/>
            <person name="Wiebenga A."/>
            <person name="Lubbers R.J."/>
            <person name="Gomes A.C."/>
            <person name="Makela M.R."/>
            <person name="Stajich J."/>
            <person name="Grigoriev I.V."/>
            <person name="Mortensen U.H."/>
            <person name="De Vries R.P."/>
            <person name="Baker S.E."/>
            <person name="Andersen M.R."/>
        </authorList>
    </citation>
    <scope>NUCLEOTIDE SEQUENCE [LARGE SCALE GENOMIC DNA]</scope>
    <source>
        <strain evidence="1 2">CBS 209.92</strain>
    </source>
</reference>
<evidence type="ECO:0000313" key="1">
    <source>
        <dbReference type="EMBL" id="KAL2785763.1"/>
    </source>
</evidence>
<sequence>MDRGEWDPIRVCGMSDPDYTTSWGKTRANANCKNHISTQSRTEAASHLQLLALKRPVDSRLFKSLRKIARLLLLRPLAERWYKSARASRVVSQHARSPRMESWQVNSPLYPELGLGDVDLILVTLIDVSLSSPARIKFGTANTDNTSMLVILRLLRQDNNGGSIGCLICHDNSADNIIYLKYERCRQSVYGVTRFDASYSATKMMGAAEDGVESAGGGHTARARITSEGALV</sequence>
<organism evidence="1 2">
    <name type="scientific">Aspergillus keveii</name>
    <dbReference type="NCBI Taxonomy" id="714993"/>
    <lineage>
        <taxon>Eukaryota</taxon>
        <taxon>Fungi</taxon>
        <taxon>Dikarya</taxon>
        <taxon>Ascomycota</taxon>
        <taxon>Pezizomycotina</taxon>
        <taxon>Eurotiomycetes</taxon>
        <taxon>Eurotiomycetidae</taxon>
        <taxon>Eurotiales</taxon>
        <taxon>Aspergillaceae</taxon>
        <taxon>Aspergillus</taxon>
        <taxon>Aspergillus subgen. Nidulantes</taxon>
    </lineage>
</organism>